<keyword evidence="1" id="KW-0614">Plasmid</keyword>
<gene>
    <name evidence="1" type="ORF">J2N86_14115</name>
</gene>
<organism evidence="1 2">
    <name type="scientific">Legionella lytica</name>
    <dbReference type="NCBI Taxonomy" id="96232"/>
    <lineage>
        <taxon>Bacteria</taxon>
        <taxon>Pseudomonadati</taxon>
        <taxon>Pseudomonadota</taxon>
        <taxon>Gammaproteobacteria</taxon>
        <taxon>Legionellales</taxon>
        <taxon>Legionellaceae</taxon>
        <taxon>Legionella</taxon>
    </lineage>
</organism>
<evidence type="ECO:0000313" key="1">
    <source>
        <dbReference type="EMBL" id="USQ15381.1"/>
    </source>
</evidence>
<accession>A0ABY4YD61</accession>
<evidence type="ECO:0000313" key="2">
    <source>
        <dbReference type="Proteomes" id="UP001057474"/>
    </source>
</evidence>
<dbReference type="Proteomes" id="UP001057474">
    <property type="component" value="Plasmid pLlyPCM2298_1"/>
</dbReference>
<sequence length="202" mass="23467">MPFNIELSIGEPFVKLQISKNTITLYFYGAEDEKIEAAVKAWDYLDGKFLSSIPGYNADWFRGPDAPHIKRNHTHKGETDVIHFHREFTMEVTPELLSLYLNKFWEQQNKVDAGEFKFLNKGEIEHILTIFVTYYQEYKGSFVETLVEEQTTLTREESTSYERALERKQIADAHLLRALSMFAALKTSSTTIYVSEENCTIM</sequence>
<proteinExistence type="predicted"/>
<keyword evidence="2" id="KW-1185">Reference proteome</keyword>
<dbReference type="RefSeq" id="WP_252582618.1">
    <property type="nucleotide sequence ID" value="NZ_CP071528.1"/>
</dbReference>
<geneLocation type="plasmid" evidence="1 2">
    <name>pLlyPCM2298_1</name>
</geneLocation>
<protein>
    <submittedName>
        <fullName evidence="1">Uncharacterized protein</fullName>
    </submittedName>
</protein>
<reference evidence="1" key="1">
    <citation type="submission" date="2021-03" db="EMBL/GenBank/DDBJ databases">
        <title>Legionella lytica PCM 2298.</title>
        <authorList>
            <person name="Koper P."/>
        </authorList>
    </citation>
    <scope>NUCLEOTIDE SEQUENCE</scope>
    <source>
        <strain evidence="1">PCM 2298</strain>
        <plasmid evidence="1">pLlyPCM2298_1</plasmid>
    </source>
</reference>
<name>A0ABY4YD61_9GAMM</name>
<dbReference type="EMBL" id="CP071528">
    <property type="protein sequence ID" value="USQ15381.1"/>
    <property type="molecule type" value="Genomic_DNA"/>
</dbReference>